<dbReference type="EMBL" id="AFWV01000008">
    <property type="protein sequence ID" value="EGV18099.1"/>
    <property type="molecule type" value="Genomic_DNA"/>
</dbReference>
<dbReference type="AlphaFoldDB" id="F9UCI6"/>
<accession>F9UCI6</accession>
<dbReference type="STRING" id="768671.ThimaDRAFT_2638"/>
<reference evidence="1 2" key="1">
    <citation type="submission" date="2011-06" db="EMBL/GenBank/DDBJ databases">
        <title>The draft genome of Thiocapsa marina 5811.</title>
        <authorList>
            <consortium name="US DOE Joint Genome Institute (JGI-PGF)"/>
            <person name="Lucas S."/>
            <person name="Han J."/>
            <person name="Cheng J.-F."/>
            <person name="Goodwin L."/>
            <person name="Pitluck S."/>
            <person name="Peters L."/>
            <person name="Land M.L."/>
            <person name="Hauser L."/>
            <person name="Vogl K."/>
            <person name="Liu Z."/>
            <person name="Imhoff J."/>
            <person name="Thiel V."/>
            <person name="Frigaard N.-U."/>
            <person name="Bryant D."/>
            <person name="Woyke T.J."/>
        </authorList>
    </citation>
    <scope>NUCLEOTIDE SEQUENCE [LARGE SCALE GENOMIC DNA]</scope>
    <source>
        <strain evidence="1 2">5811</strain>
    </source>
</reference>
<name>F9UCI6_9GAMM</name>
<evidence type="ECO:0000313" key="2">
    <source>
        <dbReference type="Proteomes" id="UP000005459"/>
    </source>
</evidence>
<sequence>MNWKEQLDKAVAAVKEAATSENAREIAGKARAAAVSLVEKVKTGAVDAAGTFVEANRDPSALSVRFLNADLTVLSPAEGISITRPDAATLVVDDGSGNGLVINAAADPAYVAETIGTVSRLSGNTFDLGQEDGINVVVTKF</sequence>
<keyword evidence="2" id="KW-1185">Reference proteome</keyword>
<evidence type="ECO:0000313" key="1">
    <source>
        <dbReference type="EMBL" id="EGV18099.1"/>
    </source>
</evidence>
<dbReference type="RefSeq" id="WP_007193511.1">
    <property type="nucleotide sequence ID" value="NZ_AFWV01000008.1"/>
</dbReference>
<organism evidence="1 2">
    <name type="scientific">Thiocapsa marina 5811</name>
    <dbReference type="NCBI Taxonomy" id="768671"/>
    <lineage>
        <taxon>Bacteria</taxon>
        <taxon>Pseudomonadati</taxon>
        <taxon>Pseudomonadota</taxon>
        <taxon>Gammaproteobacteria</taxon>
        <taxon>Chromatiales</taxon>
        <taxon>Chromatiaceae</taxon>
        <taxon>Thiocapsa</taxon>
    </lineage>
</organism>
<gene>
    <name evidence="1" type="ORF">ThimaDRAFT_2638</name>
</gene>
<dbReference type="OrthoDB" id="5767758at2"/>
<dbReference type="Proteomes" id="UP000005459">
    <property type="component" value="Unassembled WGS sequence"/>
</dbReference>
<protein>
    <submittedName>
        <fullName evidence="1">Uncharacterized protein</fullName>
    </submittedName>
</protein>
<proteinExistence type="predicted"/>